<evidence type="ECO:0000313" key="3">
    <source>
        <dbReference type="EMBL" id="ATY84500.1"/>
    </source>
</evidence>
<gene>
    <name evidence="3" type="ORF">CVV65_05635</name>
</gene>
<dbReference type="KEGG" id="kyr:CVV65_05635"/>
<feature type="domain" description="Restriction endonuclease type IV Mrr" evidence="2">
    <location>
        <begin position="88"/>
        <end position="195"/>
    </location>
</feature>
<dbReference type="GO" id="GO:0003677">
    <property type="term" value="F:DNA binding"/>
    <property type="evidence" value="ECO:0007669"/>
    <property type="project" value="InterPro"/>
</dbReference>
<dbReference type="Gene3D" id="3.40.1350.10">
    <property type="match status" value="1"/>
</dbReference>
<feature type="transmembrane region" description="Helical" evidence="1">
    <location>
        <begin position="9"/>
        <end position="26"/>
    </location>
</feature>
<dbReference type="Proteomes" id="UP000231932">
    <property type="component" value="Chromosome"/>
</dbReference>
<reference evidence="4" key="1">
    <citation type="submission" date="2017-11" db="EMBL/GenBank/DDBJ databases">
        <title>Complete Genome Sequence of Kyrpidia sp. Strain EA-1, a thermophilic, hydrogen-oxidizing Bacterium, isolated from the Azores.</title>
        <authorList>
            <person name="Reiner J.E."/>
            <person name="Lapp C.J."/>
            <person name="Bunk B."/>
            <person name="Gescher J."/>
        </authorList>
    </citation>
    <scope>NUCLEOTIDE SEQUENCE [LARGE SCALE GENOMIC DNA]</scope>
    <source>
        <strain evidence="4">EA-1</strain>
    </source>
</reference>
<dbReference type="InterPro" id="IPR052906">
    <property type="entry name" value="Type_IV_Methyl-Rstrct_Enzyme"/>
</dbReference>
<proteinExistence type="predicted"/>
<feature type="transmembrane region" description="Helical" evidence="1">
    <location>
        <begin position="32"/>
        <end position="49"/>
    </location>
</feature>
<dbReference type="PANTHER" id="PTHR30015:SF6">
    <property type="entry name" value="SLL1429 PROTEIN"/>
    <property type="match status" value="1"/>
</dbReference>
<protein>
    <recommendedName>
        <fullName evidence="2">Restriction endonuclease type IV Mrr domain-containing protein</fullName>
    </recommendedName>
</protein>
<dbReference type="InterPro" id="IPR007560">
    <property type="entry name" value="Restrct_endonuc_IV_Mrr"/>
</dbReference>
<evidence type="ECO:0000259" key="2">
    <source>
        <dbReference type="Pfam" id="PF04471"/>
    </source>
</evidence>
<keyword evidence="1" id="KW-0472">Membrane</keyword>
<evidence type="ECO:0000313" key="4">
    <source>
        <dbReference type="Proteomes" id="UP000231932"/>
    </source>
</evidence>
<dbReference type="OrthoDB" id="9797274at2"/>
<dbReference type="InterPro" id="IPR011856">
    <property type="entry name" value="tRNA_endonuc-like_dom_sf"/>
</dbReference>
<accession>A0A2K8N7D6</accession>
<evidence type="ECO:0000256" key="1">
    <source>
        <dbReference type="SAM" id="Phobius"/>
    </source>
</evidence>
<dbReference type="RefSeq" id="WP_100667319.1">
    <property type="nucleotide sequence ID" value="NZ_CP024955.1"/>
</dbReference>
<dbReference type="InterPro" id="IPR011335">
    <property type="entry name" value="Restrct_endonuc-II-like"/>
</dbReference>
<dbReference type="PANTHER" id="PTHR30015">
    <property type="entry name" value="MRR RESTRICTION SYSTEM PROTEIN"/>
    <property type="match status" value="1"/>
</dbReference>
<dbReference type="EMBL" id="CP024955">
    <property type="protein sequence ID" value="ATY84500.1"/>
    <property type="molecule type" value="Genomic_DNA"/>
</dbReference>
<sequence length="212" mass="23715">MGKRQRNEFVSVETGLVGLAAIAFYFRQYRFGVGALVVAGLLLLLVLVVRNLRARQRSLASGKRPSGNTKAKKITTLTREEALRVSDLDKLSGQAFEQLLKYYYEDQGYKVQLTPASGDLGVDLILTDPKDGMKIAVQVKHWKKPVNLEAVQQVVGGRRRYSCLGAWVVTTSNSFQPSARTLAEANNVRLISGLDIEPKIKGWQKRQLQRLR</sequence>
<name>A0A2K8N7D6_9BACL</name>
<dbReference type="GO" id="GO:0015666">
    <property type="term" value="F:restriction endodeoxyribonuclease activity"/>
    <property type="evidence" value="ECO:0007669"/>
    <property type="project" value="TreeGrafter"/>
</dbReference>
<dbReference type="GO" id="GO:0009307">
    <property type="term" value="P:DNA restriction-modification system"/>
    <property type="evidence" value="ECO:0007669"/>
    <property type="project" value="InterPro"/>
</dbReference>
<dbReference type="AlphaFoldDB" id="A0A2K8N7D6"/>
<dbReference type="Pfam" id="PF04471">
    <property type="entry name" value="Mrr_cat"/>
    <property type="match status" value="1"/>
</dbReference>
<keyword evidence="1" id="KW-1133">Transmembrane helix</keyword>
<dbReference type="SUPFAM" id="SSF52980">
    <property type="entry name" value="Restriction endonuclease-like"/>
    <property type="match status" value="1"/>
</dbReference>
<keyword evidence="1" id="KW-0812">Transmembrane</keyword>
<organism evidence="3 4">
    <name type="scientific">Kyrpidia spormannii</name>
    <dbReference type="NCBI Taxonomy" id="2055160"/>
    <lineage>
        <taxon>Bacteria</taxon>
        <taxon>Bacillati</taxon>
        <taxon>Bacillota</taxon>
        <taxon>Bacilli</taxon>
        <taxon>Bacillales</taxon>
        <taxon>Alicyclobacillaceae</taxon>
        <taxon>Kyrpidia</taxon>
    </lineage>
</organism>
<keyword evidence="4" id="KW-1185">Reference proteome</keyword>